<comment type="caution">
    <text evidence="2">The sequence shown here is derived from an EMBL/GenBank/DDBJ whole genome shotgun (WGS) entry which is preliminary data.</text>
</comment>
<feature type="region of interest" description="Disordered" evidence="1">
    <location>
        <begin position="254"/>
        <end position="295"/>
    </location>
</feature>
<reference evidence="2" key="2">
    <citation type="submission" date="2020-11" db="EMBL/GenBank/DDBJ databases">
        <authorList>
            <person name="McCartney M.A."/>
            <person name="Auch B."/>
            <person name="Kono T."/>
            <person name="Mallez S."/>
            <person name="Becker A."/>
            <person name="Gohl D.M."/>
            <person name="Silverstein K.A.T."/>
            <person name="Koren S."/>
            <person name="Bechman K.B."/>
            <person name="Herman A."/>
            <person name="Abrahante J.E."/>
            <person name="Garbe J."/>
        </authorList>
    </citation>
    <scope>NUCLEOTIDE SEQUENCE</scope>
    <source>
        <strain evidence="2">Duluth1</strain>
        <tissue evidence="2">Whole animal</tissue>
    </source>
</reference>
<feature type="compositionally biased region" description="Basic and acidic residues" evidence="1">
    <location>
        <begin position="255"/>
        <end position="282"/>
    </location>
</feature>
<feature type="compositionally biased region" description="Basic and acidic residues" evidence="1">
    <location>
        <begin position="177"/>
        <end position="187"/>
    </location>
</feature>
<name>A0A9D4B861_DREPO</name>
<feature type="region of interest" description="Disordered" evidence="1">
    <location>
        <begin position="354"/>
        <end position="425"/>
    </location>
</feature>
<gene>
    <name evidence="2" type="ORF">DPMN_194564</name>
</gene>
<keyword evidence="3" id="KW-1185">Reference proteome</keyword>
<evidence type="ECO:0000313" key="2">
    <source>
        <dbReference type="EMBL" id="KAH3692812.1"/>
    </source>
</evidence>
<proteinExistence type="predicted"/>
<feature type="compositionally biased region" description="Basic and acidic residues" evidence="1">
    <location>
        <begin position="362"/>
        <end position="373"/>
    </location>
</feature>
<evidence type="ECO:0000256" key="1">
    <source>
        <dbReference type="SAM" id="MobiDB-lite"/>
    </source>
</evidence>
<feature type="compositionally biased region" description="Low complexity" evidence="1">
    <location>
        <begin position="193"/>
        <end position="214"/>
    </location>
</feature>
<feature type="compositionally biased region" description="Polar residues" evidence="1">
    <location>
        <begin position="122"/>
        <end position="132"/>
    </location>
</feature>
<dbReference type="AlphaFoldDB" id="A0A9D4B861"/>
<sequence length="828" mass="93409">MDGDFQRLVDGTEVRIHRKNSCIEITKHEVVENDDQKYNIKQIVFVSKQDDESRKTDSKDHNNDVSIEKTLEETTHCDDQAVADDSYSRDFDQLDERSDNVDNETNRTITPSLDYQLNATKEHQTSIPANTNEEIKVDLTPRGRPVKLAPLDLKTMSNSNESKSKITPRSKKSSKTKSKDSVRRNLNLEDGMSTSSSVSGESSLSSARSSNTSTPRKEMAQKKLRKELKARTPRKYENKVYYVVGTNETGGKWAKKSDIKQEGKADPNEDKKISLDDVKHEDENEGNSDSMNYSVNIPKLQLNEITKSEVGAQTKKLHNDEIIVDKNSSYEGVSQDSDIVDALAKMERVSNPISCQRQPILSDHDGNDNKVADENDYDDDFEEDDTDIDQSGVQKQTEKDNQTSDKKHDHSLEANTKLDDNDQENDLKKITSHYRPAIDEVAVKSKQKQNELKTMNVANDSDLKVHVVSSDDKQSNYRIGSLVISHSTINTLVISKDSRFGIDETQLGKSKENINSVDSRDRIMRPKSDRSTKETLETEMLTPKETKTTTKGNSELNEHVNVKTALSGAAEKTVFEEKSAFSEKRLKEEVPDSDIERLGANFEINHKEMKHDKEQTESAVTGKILVQDIHQTGELNTELAEHSVVELSEKLQDEHTLNGEPDDAAKHLQQNIKILHQLKSSENEIQLSQETGIFNVQETNEMEILVEAKKIVEISKEGKSVIGQEHKIKEKYDDLSEAHNRGILVAGIQDENDATQPEYPVDNILEIKEETDLPEQIDGIYSKKPDFSDQTMSKGKQETTISESMANVLDTSCSHSVIGRTQTELHYI</sequence>
<dbReference type="EMBL" id="JAIWYP010000019">
    <property type="protein sequence ID" value="KAH3692812.1"/>
    <property type="molecule type" value="Genomic_DNA"/>
</dbReference>
<feature type="compositionally biased region" description="Acidic residues" evidence="1">
    <location>
        <begin position="374"/>
        <end position="388"/>
    </location>
</feature>
<organism evidence="2 3">
    <name type="scientific">Dreissena polymorpha</name>
    <name type="common">Zebra mussel</name>
    <name type="synonym">Mytilus polymorpha</name>
    <dbReference type="NCBI Taxonomy" id="45954"/>
    <lineage>
        <taxon>Eukaryota</taxon>
        <taxon>Metazoa</taxon>
        <taxon>Spiralia</taxon>
        <taxon>Lophotrochozoa</taxon>
        <taxon>Mollusca</taxon>
        <taxon>Bivalvia</taxon>
        <taxon>Autobranchia</taxon>
        <taxon>Heteroconchia</taxon>
        <taxon>Euheterodonta</taxon>
        <taxon>Imparidentia</taxon>
        <taxon>Neoheterodontei</taxon>
        <taxon>Myida</taxon>
        <taxon>Dreissenoidea</taxon>
        <taxon>Dreissenidae</taxon>
        <taxon>Dreissena</taxon>
    </lineage>
</organism>
<feature type="compositionally biased region" description="Basic residues" evidence="1">
    <location>
        <begin position="166"/>
        <end position="176"/>
    </location>
</feature>
<protein>
    <submittedName>
        <fullName evidence="2">Uncharacterized protein</fullName>
    </submittedName>
</protein>
<evidence type="ECO:0000313" key="3">
    <source>
        <dbReference type="Proteomes" id="UP000828390"/>
    </source>
</evidence>
<accession>A0A9D4B861</accession>
<feature type="region of interest" description="Disordered" evidence="1">
    <location>
        <begin position="122"/>
        <end position="231"/>
    </location>
</feature>
<feature type="compositionally biased region" description="Basic and acidic residues" evidence="1">
    <location>
        <begin position="215"/>
        <end position="231"/>
    </location>
</feature>
<reference evidence="2" key="1">
    <citation type="journal article" date="2019" name="bioRxiv">
        <title>The Genome of the Zebra Mussel, Dreissena polymorpha: A Resource for Invasive Species Research.</title>
        <authorList>
            <person name="McCartney M.A."/>
            <person name="Auch B."/>
            <person name="Kono T."/>
            <person name="Mallez S."/>
            <person name="Zhang Y."/>
            <person name="Obille A."/>
            <person name="Becker A."/>
            <person name="Abrahante J.E."/>
            <person name="Garbe J."/>
            <person name="Badalamenti J.P."/>
            <person name="Herman A."/>
            <person name="Mangelson H."/>
            <person name="Liachko I."/>
            <person name="Sullivan S."/>
            <person name="Sone E.D."/>
            <person name="Koren S."/>
            <person name="Silverstein K.A.T."/>
            <person name="Beckman K.B."/>
            <person name="Gohl D.M."/>
        </authorList>
    </citation>
    <scope>NUCLEOTIDE SEQUENCE</scope>
    <source>
        <strain evidence="2">Duluth1</strain>
        <tissue evidence="2">Whole animal</tissue>
    </source>
</reference>
<feature type="compositionally biased region" description="Basic and acidic residues" evidence="1">
    <location>
        <begin position="396"/>
        <end position="425"/>
    </location>
</feature>
<dbReference type="Proteomes" id="UP000828390">
    <property type="component" value="Unassembled WGS sequence"/>
</dbReference>